<dbReference type="Pfam" id="PF00528">
    <property type="entry name" value="BPD_transp_1"/>
    <property type="match status" value="1"/>
</dbReference>
<dbReference type="CDD" id="cd06261">
    <property type="entry name" value="TM_PBP2"/>
    <property type="match status" value="1"/>
</dbReference>
<feature type="transmembrane region" description="Helical" evidence="7">
    <location>
        <begin position="121"/>
        <end position="144"/>
    </location>
</feature>
<dbReference type="Gene3D" id="1.10.3720.10">
    <property type="entry name" value="MetI-like"/>
    <property type="match status" value="1"/>
</dbReference>
<feature type="transmembrane region" description="Helical" evidence="7">
    <location>
        <begin position="255"/>
        <end position="273"/>
    </location>
</feature>
<dbReference type="InterPro" id="IPR051393">
    <property type="entry name" value="ABC_transporter_permease"/>
</dbReference>
<comment type="subcellular location">
    <subcellularLocation>
        <location evidence="1 7">Cell membrane</location>
        <topology evidence="1 7">Multi-pass membrane protein</topology>
    </subcellularLocation>
</comment>
<evidence type="ECO:0000256" key="6">
    <source>
        <dbReference type="ARBA" id="ARBA00023136"/>
    </source>
</evidence>
<name>A0ABT2T1Y7_9FIRM</name>
<keyword evidence="10" id="KW-1185">Reference proteome</keyword>
<accession>A0ABT2T1Y7</accession>
<dbReference type="InterPro" id="IPR000515">
    <property type="entry name" value="MetI-like"/>
</dbReference>
<evidence type="ECO:0000256" key="1">
    <source>
        <dbReference type="ARBA" id="ARBA00004651"/>
    </source>
</evidence>
<dbReference type="RefSeq" id="WP_118798801.1">
    <property type="nucleotide sequence ID" value="NZ_JAOQKJ010000005.1"/>
</dbReference>
<feature type="domain" description="ABC transmembrane type-1" evidence="8">
    <location>
        <begin position="84"/>
        <end position="273"/>
    </location>
</feature>
<evidence type="ECO:0000313" key="9">
    <source>
        <dbReference type="EMBL" id="MCU6744263.1"/>
    </source>
</evidence>
<evidence type="ECO:0000256" key="7">
    <source>
        <dbReference type="RuleBase" id="RU363032"/>
    </source>
</evidence>
<evidence type="ECO:0000256" key="3">
    <source>
        <dbReference type="ARBA" id="ARBA00022475"/>
    </source>
</evidence>
<keyword evidence="4 7" id="KW-0812">Transmembrane</keyword>
<dbReference type="SUPFAM" id="SSF161098">
    <property type="entry name" value="MetI-like"/>
    <property type="match status" value="1"/>
</dbReference>
<dbReference type="PANTHER" id="PTHR30193:SF37">
    <property type="entry name" value="INNER MEMBRANE ABC TRANSPORTER PERMEASE PROTEIN YCJO"/>
    <property type="match status" value="1"/>
</dbReference>
<feature type="transmembrane region" description="Helical" evidence="7">
    <location>
        <begin position="29"/>
        <end position="49"/>
    </location>
</feature>
<evidence type="ECO:0000256" key="5">
    <source>
        <dbReference type="ARBA" id="ARBA00022989"/>
    </source>
</evidence>
<gene>
    <name evidence="9" type="ORF">OCV77_07105</name>
</gene>
<reference evidence="9 10" key="1">
    <citation type="journal article" date="2021" name="ISME Commun">
        <title>Automated analysis of genomic sequences facilitates high-throughput and comprehensive description of bacteria.</title>
        <authorList>
            <person name="Hitch T.C.A."/>
        </authorList>
    </citation>
    <scope>NUCLEOTIDE SEQUENCE [LARGE SCALE GENOMIC DNA]</scope>
    <source>
        <strain evidence="9 10">Sanger_18</strain>
    </source>
</reference>
<sequence length="282" mass="32230">MKRRQSEISGKSWPFIWRSSIRERREKKAFLCFLLPSLIGTAFFTVIPFGDVVRRSFMTEVTGQFTGFSHYKTIFANQAFLLAVKNTLRFTLTGIPLLLICGFLIALLFSGSGKAQILKPLYLLPYALPAAVVVIVWKVIGYYLTGQEFLVLLLCYLWKNTGYTVILWLAGIKGIQKEILEAAMVDGAGSFQRVRYIILPGLKNVFFTIVILSFLNSFKIYREAYLTAGAYPDRSIYLLQHLFNNWFVNLEFSKMAAASVLLFLVLLSGIWLLQGRWKEKEE</sequence>
<dbReference type="PANTHER" id="PTHR30193">
    <property type="entry name" value="ABC TRANSPORTER PERMEASE PROTEIN"/>
    <property type="match status" value="1"/>
</dbReference>
<keyword evidence="3" id="KW-1003">Cell membrane</keyword>
<organism evidence="9 10">
    <name type="scientific">Suilimivivens aceti</name>
    <dbReference type="NCBI Taxonomy" id="2981774"/>
    <lineage>
        <taxon>Bacteria</taxon>
        <taxon>Bacillati</taxon>
        <taxon>Bacillota</taxon>
        <taxon>Clostridia</taxon>
        <taxon>Lachnospirales</taxon>
        <taxon>Lachnospiraceae</taxon>
        <taxon>Suilimivivens</taxon>
    </lineage>
</organism>
<dbReference type="EMBL" id="JAOQKJ010000005">
    <property type="protein sequence ID" value="MCU6744263.1"/>
    <property type="molecule type" value="Genomic_DNA"/>
</dbReference>
<proteinExistence type="inferred from homology"/>
<comment type="similarity">
    <text evidence="7">Belongs to the binding-protein-dependent transport system permease family.</text>
</comment>
<evidence type="ECO:0000313" key="10">
    <source>
        <dbReference type="Proteomes" id="UP001652432"/>
    </source>
</evidence>
<comment type="caution">
    <text evidence="9">The sequence shown here is derived from an EMBL/GenBank/DDBJ whole genome shotgun (WGS) entry which is preliminary data.</text>
</comment>
<keyword evidence="2 7" id="KW-0813">Transport</keyword>
<evidence type="ECO:0000256" key="2">
    <source>
        <dbReference type="ARBA" id="ARBA00022448"/>
    </source>
</evidence>
<keyword evidence="6 7" id="KW-0472">Membrane</keyword>
<evidence type="ECO:0000259" key="8">
    <source>
        <dbReference type="PROSITE" id="PS50928"/>
    </source>
</evidence>
<dbReference type="Proteomes" id="UP001652432">
    <property type="component" value="Unassembled WGS sequence"/>
</dbReference>
<feature type="transmembrane region" description="Helical" evidence="7">
    <location>
        <begin position="196"/>
        <end position="215"/>
    </location>
</feature>
<keyword evidence="5 7" id="KW-1133">Transmembrane helix</keyword>
<dbReference type="InterPro" id="IPR035906">
    <property type="entry name" value="MetI-like_sf"/>
</dbReference>
<evidence type="ECO:0000256" key="4">
    <source>
        <dbReference type="ARBA" id="ARBA00022692"/>
    </source>
</evidence>
<feature type="transmembrane region" description="Helical" evidence="7">
    <location>
        <begin position="150"/>
        <end position="175"/>
    </location>
</feature>
<dbReference type="PROSITE" id="PS50928">
    <property type="entry name" value="ABC_TM1"/>
    <property type="match status" value="1"/>
</dbReference>
<feature type="transmembrane region" description="Helical" evidence="7">
    <location>
        <begin position="90"/>
        <end position="109"/>
    </location>
</feature>
<protein>
    <submittedName>
        <fullName evidence="9">Sugar ABC transporter permease</fullName>
    </submittedName>
</protein>